<dbReference type="OrthoDB" id="163257at2759"/>
<dbReference type="Gene3D" id="1.20.1390.10">
    <property type="entry name" value="PWI domain"/>
    <property type="match status" value="1"/>
</dbReference>
<protein>
    <recommendedName>
        <fullName evidence="3">PWI domain-containing protein</fullName>
    </recommendedName>
</protein>
<feature type="region of interest" description="Disordered" evidence="2">
    <location>
        <begin position="375"/>
        <end position="451"/>
    </location>
</feature>
<evidence type="ECO:0000256" key="1">
    <source>
        <dbReference type="ARBA" id="ARBA00022664"/>
    </source>
</evidence>
<dbReference type="PROSITE" id="PS51025">
    <property type="entry name" value="PWI"/>
    <property type="match status" value="1"/>
</dbReference>
<dbReference type="GeneID" id="94842280"/>
<feature type="compositionally biased region" description="Polar residues" evidence="2">
    <location>
        <begin position="349"/>
        <end position="358"/>
    </location>
</feature>
<evidence type="ECO:0000313" key="5">
    <source>
        <dbReference type="Proteomes" id="UP000179807"/>
    </source>
</evidence>
<name>A0A1J4JUM6_9EUKA</name>
<reference evidence="4" key="1">
    <citation type="submission" date="2016-10" db="EMBL/GenBank/DDBJ databases">
        <authorList>
            <person name="Benchimol M."/>
            <person name="Almeida L.G."/>
            <person name="Vasconcelos A.T."/>
            <person name="Perreira-Neves A."/>
            <person name="Rosa I.A."/>
            <person name="Tasca T."/>
            <person name="Bogo M.R."/>
            <person name="de Souza W."/>
        </authorList>
    </citation>
    <scope>NUCLEOTIDE SEQUENCE [LARGE SCALE GENOMIC DNA]</scope>
    <source>
        <strain evidence="4">K</strain>
    </source>
</reference>
<feature type="compositionally biased region" description="Basic residues" evidence="2">
    <location>
        <begin position="421"/>
        <end position="451"/>
    </location>
</feature>
<dbReference type="InterPro" id="IPR002483">
    <property type="entry name" value="PWI_dom"/>
</dbReference>
<feature type="compositionally biased region" description="Basic and acidic residues" evidence="2">
    <location>
        <begin position="312"/>
        <end position="337"/>
    </location>
</feature>
<feature type="domain" description="PWI" evidence="3">
    <location>
        <begin position="27"/>
        <end position="123"/>
    </location>
</feature>
<keyword evidence="5" id="KW-1185">Reference proteome</keyword>
<dbReference type="GO" id="GO:0006397">
    <property type="term" value="P:mRNA processing"/>
    <property type="evidence" value="ECO:0007669"/>
    <property type="project" value="UniProtKB-KW"/>
</dbReference>
<gene>
    <name evidence="4" type="ORF">TRFO_30843</name>
</gene>
<feature type="compositionally biased region" description="Low complexity" evidence="2">
    <location>
        <begin position="145"/>
        <end position="155"/>
    </location>
</feature>
<evidence type="ECO:0000259" key="3">
    <source>
        <dbReference type="PROSITE" id="PS51025"/>
    </source>
</evidence>
<dbReference type="AlphaFoldDB" id="A0A1J4JUM6"/>
<sequence>MRTRANFFHGVTAKNDPRFKGKFVEEEIVFPPNVTEFIERKNINVNAFEEIVKNELSKYTDDEFLADMVVGFLENPIIKSQEMGQMLKPSLKEKTVEFISKLWDLLIEANENGIGVPASIIEQRKQLIEEKMKIAEAVRKRIQNSSSSDSLTTSSSDDEIHIPNNSNERIVDSQDYQRYVRDSIYDDLPPEELERHDFHQNQNNYHSCQNQSHHSHHNDRNNHDNDYSHSNHNRHDNDNSHSNHNSHDNYNRHNNHNSRRSDFDDPNKYFINNKNQTTTNNDDDNYSSSSDSQGRRSRHHHRSRGRISNHPKRFDSEYDESDSNHEKNQKNKYKGDSETENSNINNNNLSYHSQGNKNQSIENDQINQIERKDDHSFSYSDEDDHGKPQKERNSDFRDYDEYSRHDYLNDDSDDYSDSGSHSRRNLRHHHRHHHRPRRHHHRHHHHHHRRH</sequence>
<evidence type="ECO:0000256" key="2">
    <source>
        <dbReference type="SAM" id="MobiDB-lite"/>
    </source>
</evidence>
<dbReference type="InterPro" id="IPR036483">
    <property type="entry name" value="PWI_dom_sf"/>
</dbReference>
<feature type="region of interest" description="Disordered" evidence="2">
    <location>
        <begin position="203"/>
        <end position="358"/>
    </location>
</feature>
<dbReference type="EMBL" id="MLAK01000879">
    <property type="protein sequence ID" value="OHT02176.1"/>
    <property type="molecule type" value="Genomic_DNA"/>
</dbReference>
<evidence type="ECO:0000313" key="4">
    <source>
        <dbReference type="EMBL" id="OHT02176.1"/>
    </source>
</evidence>
<organism evidence="4 5">
    <name type="scientific">Tritrichomonas foetus</name>
    <dbReference type="NCBI Taxonomy" id="1144522"/>
    <lineage>
        <taxon>Eukaryota</taxon>
        <taxon>Metamonada</taxon>
        <taxon>Parabasalia</taxon>
        <taxon>Tritrichomonadida</taxon>
        <taxon>Tritrichomonadidae</taxon>
        <taxon>Tritrichomonas</taxon>
    </lineage>
</organism>
<comment type="caution">
    <text evidence="4">The sequence shown here is derived from an EMBL/GenBank/DDBJ whole genome shotgun (WGS) entry which is preliminary data.</text>
</comment>
<accession>A0A1J4JUM6</accession>
<dbReference type="SUPFAM" id="SSF101233">
    <property type="entry name" value="PWI domain"/>
    <property type="match status" value="1"/>
</dbReference>
<proteinExistence type="predicted"/>
<feature type="compositionally biased region" description="Basic and acidic residues" evidence="2">
    <location>
        <begin position="218"/>
        <end position="251"/>
    </location>
</feature>
<feature type="compositionally biased region" description="Low complexity" evidence="2">
    <location>
        <begin position="203"/>
        <end position="212"/>
    </location>
</feature>
<dbReference type="RefSeq" id="XP_068355312.1">
    <property type="nucleotide sequence ID" value="XM_068507576.1"/>
</dbReference>
<feature type="region of interest" description="Disordered" evidence="2">
    <location>
        <begin position="140"/>
        <end position="175"/>
    </location>
</feature>
<feature type="compositionally biased region" description="Basic and acidic residues" evidence="2">
    <location>
        <begin position="384"/>
        <end position="408"/>
    </location>
</feature>
<feature type="compositionally biased region" description="Basic residues" evidence="2">
    <location>
        <begin position="295"/>
        <end position="311"/>
    </location>
</feature>
<feature type="compositionally biased region" description="Polar residues" evidence="2">
    <location>
        <begin position="270"/>
        <end position="279"/>
    </location>
</feature>
<keyword evidence="1" id="KW-0507">mRNA processing</keyword>
<dbReference type="Pfam" id="PF01480">
    <property type="entry name" value="PWI"/>
    <property type="match status" value="1"/>
</dbReference>
<dbReference type="Proteomes" id="UP000179807">
    <property type="component" value="Unassembled WGS sequence"/>
</dbReference>
<dbReference type="VEuPathDB" id="TrichDB:TRFO_30843"/>